<evidence type="ECO:0000313" key="2">
    <source>
        <dbReference type="EMBL" id="QEG19992.1"/>
    </source>
</evidence>
<sequence>MKDRISSFRRIKASLLKRNAGNWREHTESQETALRAILNEVGFASACLVRDCKNGTYELIDGHLRADIAEDERVPCLILNVTKKEADKILATFDVVGTMAKTDQLALDRLIGTVSTESEALRNLLDSMKREKLEVQEMCEADDEAHLLVDSYRILINCENEAEQVALLKRFKKEGVTCRAWIS</sequence>
<name>A0A3D3R706_9PLAN</name>
<gene>
    <name evidence="1" type="ORF">DIT97_16775</name>
    <name evidence="2" type="ORF">GmarT_59010</name>
</gene>
<accession>A0A3D3R706</accession>
<evidence type="ECO:0000313" key="1">
    <source>
        <dbReference type="EMBL" id="HCO24595.1"/>
    </source>
</evidence>
<evidence type="ECO:0000313" key="4">
    <source>
        <dbReference type="Proteomes" id="UP000322887"/>
    </source>
</evidence>
<dbReference type="Proteomes" id="UP000322887">
    <property type="component" value="Chromosome"/>
</dbReference>
<organism evidence="1 3">
    <name type="scientific">Gimesia maris</name>
    <dbReference type="NCBI Taxonomy" id="122"/>
    <lineage>
        <taxon>Bacteria</taxon>
        <taxon>Pseudomonadati</taxon>
        <taxon>Planctomycetota</taxon>
        <taxon>Planctomycetia</taxon>
        <taxon>Planctomycetales</taxon>
        <taxon>Planctomycetaceae</taxon>
        <taxon>Gimesia</taxon>
    </lineage>
</organism>
<evidence type="ECO:0008006" key="5">
    <source>
        <dbReference type="Google" id="ProtNLM"/>
    </source>
</evidence>
<accession>A0A517XKB6</accession>
<dbReference type="SUPFAM" id="SSF110849">
    <property type="entry name" value="ParB/Sulfiredoxin"/>
    <property type="match status" value="1"/>
</dbReference>
<evidence type="ECO:0000313" key="3">
    <source>
        <dbReference type="Proteomes" id="UP000263642"/>
    </source>
</evidence>
<proteinExistence type="predicted"/>
<dbReference type="InterPro" id="IPR036086">
    <property type="entry name" value="ParB/Sulfiredoxin_sf"/>
</dbReference>
<dbReference type="AlphaFoldDB" id="A0A3D3R706"/>
<dbReference type="GeneID" id="98650311"/>
<keyword evidence="4" id="KW-1185">Reference proteome</keyword>
<reference evidence="1 3" key="1">
    <citation type="journal article" date="2018" name="Nat. Biotechnol.">
        <title>A standardized bacterial taxonomy based on genome phylogeny substantially revises the tree of life.</title>
        <authorList>
            <person name="Parks D.H."/>
            <person name="Chuvochina M."/>
            <person name="Waite D.W."/>
            <person name="Rinke C."/>
            <person name="Skarshewski A."/>
            <person name="Chaumeil P.A."/>
            <person name="Hugenholtz P."/>
        </authorList>
    </citation>
    <scope>NUCLEOTIDE SEQUENCE [LARGE SCALE GENOMIC DNA]</scope>
    <source>
        <strain evidence="1">UBA9375</strain>
    </source>
</reference>
<dbReference type="Proteomes" id="UP000263642">
    <property type="component" value="Unassembled WGS sequence"/>
</dbReference>
<dbReference type="RefSeq" id="WP_002645109.1">
    <property type="nucleotide sequence ID" value="NZ_CAXBMG010000012.1"/>
</dbReference>
<reference evidence="2 4" key="2">
    <citation type="submission" date="2019-08" db="EMBL/GenBank/DDBJ databases">
        <title>Deep-cultivation of Planctomycetes and their phenomic and genomic characterization uncovers novel biology.</title>
        <authorList>
            <person name="Wiegand S."/>
            <person name="Jogler M."/>
            <person name="Boedeker C."/>
            <person name="Pinto D."/>
            <person name="Vollmers J."/>
            <person name="Rivas-Marin E."/>
            <person name="Kohn T."/>
            <person name="Peeters S.H."/>
            <person name="Heuer A."/>
            <person name="Rast P."/>
            <person name="Oberbeckmann S."/>
            <person name="Bunk B."/>
            <person name="Jeske O."/>
            <person name="Meyerdierks A."/>
            <person name="Storesund J.E."/>
            <person name="Kallscheuer N."/>
            <person name="Luecker S."/>
            <person name="Lage O.M."/>
            <person name="Pohl T."/>
            <person name="Merkel B.J."/>
            <person name="Hornburger P."/>
            <person name="Mueller R.-W."/>
            <person name="Bruemmer F."/>
            <person name="Labrenz M."/>
            <person name="Spormann A.M."/>
            <person name="Op den Camp H."/>
            <person name="Overmann J."/>
            <person name="Amann R."/>
            <person name="Jetten M.S.M."/>
            <person name="Mascher T."/>
            <person name="Medema M.H."/>
            <person name="Devos D.P."/>
            <person name="Kaster A.-K."/>
            <person name="Ovreas L."/>
            <person name="Rohde M."/>
            <person name="Galperin M.Y."/>
            <person name="Jogler C."/>
        </authorList>
    </citation>
    <scope>NUCLEOTIDE SEQUENCE [LARGE SCALE GENOMIC DNA]</scope>
    <source>
        <strain evidence="2 4">DSM 8797</strain>
    </source>
</reference>
<dbReference type="EMBL" id="DQAY01000104">
    <property type="protein sequence ID" value="HCO24595.1"/>
    <property type="molecule type" value="Genomic_DNA"/>
</dbReference>
<dbReference type="EMBL" id="CP042910">
    <property type="protein sequence ID" value="QEG19992.1"/>
    <property type="molecule type" value="Genomic_DNA"/>
</dbReference>
<protein>
    <recommendedName>
        <fullName evidence="5">ParB/Sulfiredoxin domain-containing protein</fullName>
    </recommendedName>
</protein>